<name>A0A0G4L2K3_VERLO</name>
<accession>A0A0G4L2K3</accession>
<evidence type="ECO:0000313" key="2">
    <source>
        <dbReference type="Proteomes" id="UP000044602"/>
    </source>
</evidence>
<organism evidence="1 2">
    <name type="scientific">Verticillium longisporum</name>
    <name type="common">Verticillium dahliae var. longisporum</name>
    <dbReference type="NCBI Taxonomy" id="100787"/>
    <lineage>
        <taxon>Eukaryota</taxon>
        <taxon>Fungi</taxon>
        <taxon>Dikarya</taxon>
        <taxon>Ascomycota</taxon>
        <taxon>Pezizomycotina</taxon>
        <taxon>Sordariomycetes</taxon>
        <taxon>Hypocreomycetidae</taxon>
        <taxon>Glomerellales</taxon>
        <taxon>Plectosphaerellaceae</taxon>
        <taxon>Verticillium</taxon>
    </lineage>
</organism>
<protein>
    <submittedName>
        <fullName evidence="1">Uncharacterized protein</fullName>
    </submittedName>
</protein>
<reference evidence="1 2" key="1">
    <citation type="submission" date="2015-05" db="EMBL/GenBank/DDBJ databases">
        <authorList>
            <person name="Wang D.B."/>
            <person name="Wang M."/>
        </authorList>
    </citation>
    <scope>NUCLEOTIDE SEQUENCE [LARGE SCALE GENOMIC DNA]</scope>
    <source>
        <strain evidence="1">VL1</strain>
    </source>
</reference>
<gene>
    <name evidence="1" type="ORF">BN1708_011614</name>
</gene>
<dbReference type="Proteomes" id="UP000044602">
    <property type="component" value="Unassembled WGS sequence"/>
</dbReference>
<dbReference type="EMBL" id="CVQH01007002">
    <property type="protein sequence ID" value="CRK15930.1"/>
    <property type="molecule type" value="Genomic_DNA"/>
</dbReference>
<dbReference type="AlphaFoldDB" id="A0A0G4L2K3"/>
<proteinExistence type="predicted"/>
<evidence type="ECO:0000313" key="1">
    <source>
        <dbReference type="EMBL" id="CRK15930.1"/>
    </source>
</evidence>
<keyword evidence="2" id="KW-1185">Reference proteome</keyword>
<sequence>MVKVSHLLNGTPTENGVVTDEGRDITVGDGVTNGCVDELLLDLARDHEAIVHIGRLLKLAATDEAILAMLRACDPADAVVGVELDARAALLVGEKLQTVIVDEHVGRATLQFICGHGLLDGLDRGNDDTGQTLLVYRTLDGNMRQDVALQSGGRASRVKL</sequence>